<dbReference type="InterPro" id="IPR003718">
    <property type="entry name" value="OsmC/Ohr_fam"/>
</dbReference>
<dbReference type="OrthoDB" id="9811389at2"/>
<evidence type="ECO:0000313" key="1">
    <source>
        <dbReference type="EMBL" id="ADG88319.1"/>
    </source>
</evidence>
<dbReference type="PANTHER" id="PTHR39624:SF2">
    <property type="entry name" value="OSMC-LIKE PROTEIN"/>
    <property type="match status" value="1"/>
</dbReference>
<dbReference type="InterPro" id="IPR036102">
    <property type="entry name" value="OsmC/Ohrsf"/>
</dbReference>
<evidence type="ECO:0000313" key="2">
    <source>
        <dbReference type="Proteomes" id="UP000006640"/>
    </source>
</evidence>
<keyword evidence="2" id="KW-1185">Reference proteome</keyword>
<dbReference type="STRING" id="469371.Tbis_1605"/>
<dbReference type="Pfam" id="PF02566">
    <property type="entry name" value="OsmC"/>
    <property type="match status" value="1"/>
</dbReference>
<sequence>MTRTEHTLRITWHGGDRFVIHAGRHTVPVDQPADFGGGDTGPSPVDLFVGSIAAAIAHCAERYLHRCQLPAGVEVTARYELEVAPARIARVELTVDAPAMPRGLRESFRNALEHCALCSSLRTPPAVGIKVRTAEDDPALQVRCEPPPRHSPGGAGMPCQR</sequence>
<protein>
    <submittedName>
        <fullName evidence="1">OsmC family protein</fullName>
    </submittedName>
</protein>
<proteinExistence type="predicted"/>
<dbReference type="HOGENOM" id="CLU_100275_3_1_11"/>
<reference evidence="1 2" key="1">
    <citation type="submission" date="2010-01" db="EMBL/GenBank/DDBJ databases">
        <title>The complete genome of Thermobispora bispora DSM 43833.</title>
        <authorList>
            <consortium name="US DOE Joint Genome Institute (JGI-PGF)"/>
            <person name="Lucas S."/>
            <person name="Copeland A."/>
            <person name="Lapidus A."/>
            <person name="Glavina del Rio T."/>
            <person name="Dalin E."/>
            <person name="Tice H."/>
            <person name="Bruce D."/>
            <person name="Goodwin L."/>
            <person name="Pitluck S."/>
            <person name="Kyrpides N."/>
            <person name="Mavromatis K."/>
            <person name="Ivanova N."/>
            <person name="Mikhailova N."/>
            <person name="Chertkov O."/>
            <person name="Brettin T."/>
            <person name="Detter J.C."/>
            <person name="Han C."/>
            <person name="Larimer F."/>
            <person name="Land M."/>
            <person name="Hauser L."/>
            <person name="Markowitz V."/>
            <person name="Cheng J.-F."/>
            <person name="Hugenholtz P."/>
            <person name="Woyke T."/>
            <person name="Wu D."/>
            <person name="Jando M."/>
            <person name="Schneider S."/>
            <person name="Klenk H.-P."/>
            <person name="Eisen J.A."/>
        </authorList>
    </citation>
    <scope>NUCLEOTIDE SEQUENCE [LARGE SCALE GENOMIC DNA]</scope>
    <source>
        <strain evidence="2">ATCC 19993 / DSM 43833 / CBS 139.67 / JCM 10125 / KCTC 9307 / NBRC 14880 / R51</strain>
    </source>
</reference>
<name>D6YAV2_THEBD</name>
<accession>D6YAV2</accession>
<organism evidence="1 2">
    <name type="scientific">Thermobispora bispora (strain ATCC 19993 / DSM 43833 / CBS 139.67 / JCM 10125 / KCTC 9307 / NBRC 14880 / R51)</name>
    <dbReference type="NCBI Taxonomy" id="469371"/>
    <lineage>
        <taxon>Bacteria</taxon>
        <taxon>Bacillati</taxon>
        <taxon>Actinomycetota</taxon>
        <taxon>Actinomycetes</taxon>
        <taxon>Streptosporangiales</taxon>
        <taxon>Streptosporangiaceae</taxon>
        <taxon>Thermobispora</taxon>
    </lineage>
</organism>
<dbReference type="AlphaFoldDB" id="D6YAV2"/>
<dbReference type="KEGG" id="tbi:Tbis_1605"/>
<dbReference type="Proteomes" id="UP000006640">
    <property type="component" value="Chromosome"/>
</dbReference>
<dbReference type="SUPFAM" id="SSF82784">
    <property type="entry name" value="OsmC-like"/>
    <property type="match status" value="1"/>
</dbReference>
<gene>
    <name evidence="1" type="ordered locus">Tbis_1605</name>
</gene>
<dbReference type="Gene3D" id="3.30.300.20">
    <property type="match status" value="1"/>
</dbReference>
<dbReference type="PANTHER" id="PTHR39624">
    <property type="entry name" value="PROTEIN INVOLVED IN RIMO-MEDIATED BETA-METHYLTHIOLATION OF RIBOSOMAL PROTEIN S12 YCAO"/>
    <property type="match status" value="1"/>
</dbReference>
<dbReference type="eggNOG" id="COG1765">
    <property type="taxonomic scope" value="Bacteria"/>
</dbReference>
<dbReference type="InterPro" id="IPR015946">
    <property type="entry name" value="KH_dom-like_a/b"/>
</dbReference>
<dbReference type="EMBL" id="CP001874">
    <property type="protein sequence ID" value="ADG88319.1"/>
    <property type="molecule type" value="Genomic_DNA"/>
</dbReference>
<dbReference type="RefSeq" id="WP_013131852.1">
    <property type="nucleotide sequence ID" value="NC_014165.1"/>
</dbReference>